<gene>
    <name evidence="6" type="ORF">WJX81_002821</name>
</gene>
<name>A0AAW1QZ22_9CHLO</name>
<evidence type="ECO:0000256" key="1">
    <source>
        <dbReference type="ARBA" id="ARBA00004123"/>
    </source>
</evidence>
<evidence type="ECO:0000256" key="2">
    <source>
        <dbReference type="ARBA" id="ARBA00023054"/>
    </source>
</evidence>
<accession>A0AAW1QZ22</accession>
<dbReference type="Pfam" id="PF18517">
    <property type="entry name" value="LZ3wCH"/>
    <property type="match status" value="1"/>
</dbReference>
<dbReference type="AlphaFoldDB" id="A0AAW1QZ22"/>
<evidence type="ECO:0000256" key="4">
    <source>
        <dbReference type="SAM" id="MobiDB-lite"/>
    </source>
</evidence>
<protein>
    <recommendedName>
        <fullName evidence="5">Leucine zipper with capping helix domain-containing protein</fullName>
    </recommendedName>
</protein>
<sequence>MSKKRGLSLEEKKTADKIGISNFFWSFPSEAAVKLRSDQERLQTQLAEAKRRSAELSTKLEQERKGKEDTAVRSEKLAALQALEAKLKSAQAEIALYADSDPKKMEAMREATGIAKASANRWLDNVWALQSWCKKRFEGNESSLDAFFKENGLSEDMDYIA</sequence>
<feature type="compositionally biased region" description="Basic and acidic residues" evidence="4">
    <location>
        <begin position="48"/>
        <end position="71"/>
    </location>
</feature>
<dbReference type="GO" id="GO:0005634">
    <property type="term" value="C:nucleus"/>
    <property type="evidence" value="ECO:0007669"/>
    <property type="project" value="UniProtKB-SubCell"/>
</dbReference>
<dbReference type="Proteomes" id="UP001445335">
    <property type="component" value="Unassembled WGS sequence"/>
</dbReference>
<feature type="domain" description="Leucine zipper with capping helix" evidence="5">
    <location>
        <begin position="104"/>
        <end position="160"/>
    </location>
</feature>
<evidence type="ECO:0000313" key="7">
    <source>
        <dbReference type="Proteomes" id="UP001445335"/>
    </source>
</evidence>
<evidence type="ECO:0000259" key="5">
    <source>
        <dbReference type="Pfam" id="PF18517"/>
    </source>
</evidence>
<comment type="caution">
    <text evidence="6">The sequence shown here is derived from an EMBL/GenBank/DDBJ whole genome shotgun (WGS) entry which is preliminary data.</text>
</comment>
<evidence type="ECO:0000313" key="6">
    <source>
        <dbReference type="EMBL" id="KAK9826737.1"/>
    </source>
</evidence>
<comment type="subcellular location">
    <subcellularLocation>
        <location evidence="1">Nucleus</location>
    </subcellularLocation>
</comment>
<feature type="region of interest" description="Disordered" evidence="4">
    <location>
        <begin position="46"/>
        <end position="71"/>
    </location>
</feature>
<dbReference type="InterPro" id="IPR040661">
    <property type="entry name" value="LZ3wCH"/>
</dbReference>
<dbReference type="EMBL" id="JALJOU010000063">
    <property type="protein sequence ID" value="KAK9826737.1"/>
    <property type="molecule type" value="Genomic_DNA"/>
</dbReference>
<organism evidence="6 7">
    <name type="scientific">Elliptochloris bilobata</name>
    <dbReference type="NCBI Taxonomy" id="381761"/>
    <lineage>
        <taxon>Eukaryota</taxon>
        <taxon>Viridiplantae</taxon>
        <taxon>Chlorophyta</taxon>
        <taxon>core chlorophytes</taxon>
        <taxon>Trebouxiophyceae</taxon>
        <taxon>Trebouxiophyceae incertae sedis</taxon>
        <taxon>Elliptochloris clade</taxon>
        <taxon>Elliptochloris</taxon>
    </lineage>
</organism>
<keyword evidence="2" id="KW-0175">Coiled coil</keyword>
<keyword evidence="3" id="KW-0539">Nucleus</keyword>
<keyword evidence="7" id="KW-1185">Reference proteome</keyword>
<proteinExistence type="predicted"/>
<evidence type="ECO:0000256" key="3">
    <source>
        <dbReference type="ARBA" id="ARBA00023242"/>
    </source>
</evidence>
<reference evidence="6 7" key="1">
    <citation type="journal article" date="2024" name="Nat. Commun.">
        <title>Phylogenomics reveals the evolutionary origins of lichenization in chlorophyte algae.</title>
        <authorList>
            <person name="Puginier C."/>
            <person name="Libourel C."/>
            <person name="Otte J."/>
            <person name="Skaloud P."/>
            <person name="Haon M."/>
            <person name="Grisel S."/>
            <person name="Petersen M."/>
            <person name="Berrin J.G."/>
            <person name="Delaux P.M."/>
            <person name="Dal Grande F."/>
            <person name="Keller J."/>
        </authorList>
    </citation>
    <scope>NUCLEOTIDE SEQUENCE [LARGE SCALE GENOMIC DNA]</scope>
    <source>
        <strain evidence="6 7">SAG 245.80</strain>
    </source>
</reference>